<dbReference type="GO" id="GO:0016740">
    <property type="term" value="F:transferase activity"/>
    <property type="evidence" value="ECO:0007669"/>
    <property type="project" value="InterPro"/>
</dbReference>
<dbReference type="Proteomes" id="UP000316628">
    <property type="component" value="Unassembled WGS sequence"/>
</dbReference>
<sequence>MPDHHTTTSGSTGLLARPDAAQAPPRFAATVPRQFVHRSAIAEVFLTGWRRRGDHRMQVDAQWPRSHSFHRPDATGRHDPLLAAETIRQTSLLISHAAYGVPFDRHFLLKHFDLDLVDGPPVVGATATEVELDVRCTDVRERGGVLWSMDLHVAITGDGVPLGTGRFGLSCVPPAVYRRLRGDHAHSAARVPLQPPVPGREVDRTADHDVVLTRGSEGTWTLRADESHPVLFDHPVDHVPGMVLLEAARQAAFARSGARLVGFRSTFAKFVELDAPCVVDATPVGPRTLLVRAEQHGEVRFRCEVDLR</sequence>
<evidence type="ECO:0000259" key="1">
    <source>
        <dbReference type="Pfam" id="PF03756"/>
    </source>
</evidence>
<proteinExistence type="predicted"/>
<evidence type="ECO:0000313" key="2">
    <source>
        <dbReference type="EMBL" id="TQM85369.1"/>
    </source>
</evidence>
<dbReference type="RefSeq" id="WP_170232338.1">
    <property type="nucleotide sequence ID" value="NZ_VFPP01000001.1"/>
</dbReference>
<reference evidence="2 3" key="1">
    <citation type="submission" date="2019-06" db="EMBL/GenBank/DDBJ databases">
        <title>Sequencing the genomes of 1000 actinobacteria strains.</title>
        <authorList>
            <person name="Klenk H.-P."/>
        </authorList>
    </citation>
    <scope>NUCLEOTIDE SEQUENCE [LARGE SCALE GENOMIC DNA]</scope>
    <source>
        <strain evidence="2 3">DSM 45456</strain>
    </source>
</reference>
<comment type="caution">
    <text evidence="2">The sequence shown here is derived from an EMBL/GenBank/DDBJ whole genome shotgun (WGS) entry which is preliminary data.</text>
</comment>
<feature type="domain" description="A-factor biosynthesis hotdog" evidence="1">
    <location>
        <begin position="202"/>
        <end position="263"/>
    </location>
</feature>
<dbReference type="Pfam" id="PF03756">
    <property type="entry name" value="AfsA"/>
    <property type="match status" value="2"/>
</dbReference>
<accession>A0A543JRA3</accession>
<dbReference type="AlphaFoldDB" id="A0A543JRA3"/>
<feature type="domain" description="A-factor biosynthesis hotdog" evidence="1">
    <location>
        <begin position="35"/>
        <end position="168"/>
    </location>
</feature>
<dbReference type="EMBL" id="VFPP01000001">
    <property type="protein sequence ID" value="TQM85369.1"/>
    <property type="molecule type" value="Genomic_DNA"/>
</dbReference>
<name>A0A543JRA3_9PSEU</name>
<keyword evidence="3" id="KW-1185">Reference proteome</keyword>
<protein>
    <submittedName>
        <fullName evidence="2">A-factor biosynthesis hotdog protein</fullName>
    </submittedName>
</protein>
<dbReference type="InterPro" id="IPR047757">
    <property type="entry name" value="AfsA-like"/>
</dbReference>
<organism evidence="2 3">
    <name type="scientific">Saccharothrix saharensis</name>
    <dbReference type="NCBI Taxonomy" id="571190"/>
    <lineage>
        <taxon>Bacteria</taxon>
        <taxon>Bacillati</taxon>
        <taxon>Actinomycetota</taxon>
        <taxon>Actinomycetes</taxon>
        <taxon>Pseudonocardiales</taxon>
        <taxon>Pseudonocardiaceae</taxon>
        <taxon>Saccharothrix</taxon>
    </lineage>
</organism>
<dbReference type="NCBIfam" id="NF041195">
    <property type="entry name" value="ScbA_BarX_GamBu"/>
    <property type="match status" value="1"/>
</dbReference>
<gene>
    <name evidence="2" type="ORF">FHX81_7849</name>
</gene>
<evidence type="ECO:0000313" key="3">
    <source>
        <dbReference type="Proteomes" id="UP000316628"/>
    </source>
</evidence>
<dbReference type="InterPro" id="IPR005509">
    <property type="entry name" value="AfsA_hotdog_dom"/>
</dbReference>